<accession>A0ACB7RL51</accession>
<dbReference type="Proteomes" id="UP000821845">
    <property type="component" value="Chromosome 9"/>
</dbReference>
<organism evidence="1 2">
    <name type="scientific">Hyalomma asiaticum</name>
    <name type="common">Tick</name>
    <dbReference type="NCBI Taxonomy" id="266040"/>
    <lineage>
        <taxon>Eukaryota</taxon>
        <taxon>Metazoa</taxon>
        <taxon>Ecdysozoa</taxon>
        <taxon>Arthropoda</taxon>
        <taxon>Chelicerata</taxon>
        <taxon>Arachnida</taxon>
        <taxon>Acari</taxon>
        <taxon>Parasitiformes</taxon>
        <taxon>Ixodida</taxon>
        <taxon>Ixodoidea</taxon>
        <taxon>Ixodidae</taxon>
        <taxon>Hyalomminae</taxon>
        <taxon>Hyalomma</taxon>
    </lineage>
</organism>
<dbReference type="EMBL" id="CM023489">
    <property type="protein sequence ID" value="KAH6922925.1"/>
    <property type="molecule type" value="Genomic_DNA"/>
</dbReference>
<gene>
    <name evidence="1" type="ORF">HPB50_020264</name>
</gene>
<evidence type="ECO:0000313" key="2">
    <source>
        <dbReference type="Proteomes" id="UP000821845"/>
    </source>
</evidence>
<reference evidence="1" key="1">
    <citation type="submission" date="2020-05" db="EMBL/GenBank/DDBJ databases">
        <title>Large-scale comparative analyses of tick genomes elucidate their genetic diversity and vector capacities.</title>
        <authorList>
            <person name="Jia N."/>
            <person name="Wang J."/>
            <person name="Shi W."/>
            <person name="Du L."/>
            <person name="Sun Y."/>
            <person name="Zhan W."/>
            <person name="Jiang J."/>
            <person name="Wang Q."/>
            <person name="Zhang B."/>
            <person name="Ji P."/>
            <person name="Sakyi L.B."/>
            <person name="Cui X."/>
            <person name="Yuan T."/>
            <person name="Jiang B."/>
            <person name="Yang W."/>
            <person name="Lam T.T.-Y."/>
            <person name="Chang Q."/>
            <person name="Ding S."/>
            <person name="Wang X."/>
            <person name="Zhu J."/>
            <person name="Ruan X."/>
            <person name="Zhao L."/>
            <person name="Wei J."/>
            <person name="Que T."/>
            <person name="Du C."/>
            <person name="Cheng J."/>
            <person name="Dai P."/>
            <person name="Han X."/>
            <person name="Huang E."/>
            <person name="Gao Y."/>
            <person name="Liu J."/>
            <person name="Shao H."/>
            <person name="Ye R."/>
            <person name="Li L."/>
            <person name="Wei W."/>
            <person name="Wang X."/>
            <person name="Wang C."/>
            <person name="Yang T."/>
            <person name="Huo Q."/>
            <person name="Li W."/>
            <person name="Guo W."/>
            <person name="Chen H."/>
            <person name="Zhou L."/>
            <person name="Ni X."/>
            <person name="Tian J."/>
            <person name="Zhou Y."/>
            <person name="Sheng Y."/>
            <person name="Liu T."/>
            <person name="Pan Y."/>
            <person name="Xia L."/>
            <person name="Li J."/>
            <person name="Zhao F."/>
            <person name="Cao W."/>
        </authorList>
    </citation>
    <scope>NUCLEOTIDE SEQUENCE</scope>
    <source>
        <strain evidence="1">Hyas-2018</strain>
    </source>
</reference>
<evidence type="ECO:0000313" key="1">
    <source>
        <dbReference type="EMBL" id="KAH6922925.1"/>
    </source>
</evidence>
<sequence length="1562" mass="168368">MDTSEPTTTTTTTSGAAMPTDEFDDVEIPEGVDPSFLAALPENIRQEVIAEQLRLQRLRTHAQQQQQQQAAASSADGTATFTEVNPEFLAALPPSIQEEVLAQQRAEQQRLAAQNCNPDAPVDPASFIQTLPPGLRQQVLADMDDSLLALLPAELASEAHSLRRELEARHRQMQERFFSSHGGTALSRILRSAAGRMGTRYTIHTVPHHRGQWTWNALSSRGAAAGGSSGGGALGPPTSQQARGRQLLDHEALACLLVLLFVDEPRLNTGRLHRVLRNLCYHPPTRHWVVKSLLSILEKTKENKPLEAAGASFIQTLPPGLRQQVLADMDDSLLALLPAELASEAHSLRRELEARHRQMQERFFSSHGGTALSRILRSAAGRMGTRYTIHTVPHHRGQWTWNALSSRGAAAGGSSGGGALGPPTSQQARGRQLLDHEALACLLVLLFVDEPRLNTGRLHRVLRNLCYHPPTRHWVVKSLLSILEKTKENKPLEAAGASMDGTVAAAANTSSPGSQQHTARGKKMSKAQSAGLQQQQPSWLSISLDAALGCRTSVFQIVRHCSSRRPCPQVTIHPQASPVVCRHVLDTLISLAKSFPVHFLPEKVRGGPPGAPSSGKANAASAGTSSRPSSRSAPSTSGVASPLAAEPGKDGDFWSVLVRLDCNAAGVSVGKRTPKAAQPEEEGNSGSFESSPLAQLISLLAHPVVKRSSVLTDRLLRLLALVSMAIPDQEKENKLQVAAATAASSAPAAASTSNNAATLDIDGALLGRATEVPSCSRQEQQQQPQQQQQQQQPPPSQPQPHHTPTVAEALASSVAAASAAAAAASSTASSVVVPTAPVAPVAQSPASSAPAAEKAAPSKPTEVVPMEDDSPHVESVVLEQHLKLAVETLTSKACSEEGLEDATSLLLRLSRGCPSARQVVLRLLLEGAQSLGATVETSIAALLAELRTLNARLASERLALEENERDDAYAAGRASAVSSPQPGTSAIRTAPGTIQDRFTHSTVVITAPGGPVTGPGGPPSSRLPKGGRELQLPSMGALTSKMSSQAFFLRVLKVVIQLREAAQGSLQQQARRRPEPLAFSWSADSFAPNTPLAERTPCPVQPNANNHMDVDGAGASGGGPAAANGQSASIQPLASSTPIRQGSAPDSGATDEPLPLSEELKLDSLWSTLSDCLLELADTQDQHAVLVLQPAVEAFFLVHASAPSAAAAAGSSAVAGSSRDAAPRRREYRSESRETQLAHIHQEMAPLSPLAQQQDGQPPATPGAERPAEAQLHPDVQKFLNFAETHRTVLNQILRQSSTPLADGPFAVLVDHTRVLDFDVKRRYFRHELERLDEGSRREDLAVHVRREHVFEDSFRELHRRPPEEWKNRFYIVFEGEEGQDAGGLLREWYTIISREIFNPMYALFTTSPGDRVTYMINPASHCNSNHLSYFKFVGRVIAKAVYDNKLLECYFTRSFYKHILGKPVKYTDMESEDYSFYQGLVFLLEHGVRALGYELTFSVEVQEFGVTEVRDLKPGGRHLPVTEETTQDFNQLDLPAYETYDKLRTMLLKAIQECTEGFGFA</sequence>
<proteinExistence type="predicted"/>
<comment type="caution">
    <text evidence="1">The sequence shown here is derived from an EMBL/GenBank/DDBJ whole genome shotgun (WGS) entry which is preliminary data.</text>
</comment>
<name>A0ACB7RL51_HYAAI</name>
<keyword evidence="2" id="KW-1185">Reference proteome</keyword>
<protein>
    <submittedName>
        <fullName evidence="1">Uncharacterized protein</fullName>
    </submittedName>
</protein>